<proteinExistence type="predicted"/>
<protein>
    <submittedName>
        <fullName evidence="1">Secreted protein</fullName>
    </submittedName>
</protein>
<feature type="non-terminal residue" evidence="1">
    <location>
        <position position="42"/>
    </location>
</feature>
<reference evidence="1" key="1">
    <citation type="journal article" date="2012" name="PLoS ONE">
        <title>Gene sets for utilization of primary and secondary nutrition supplies in the distal gut of endangered iberian lynx.</title>
        <authorList>
            <person name="Alcaide M."/>
            <person name="Messina E."/>
            <person name="Richter M."/>
            <person name="Bargiela R."/>
            <person name="Peplies J."/>
            <person name="Huws S.A."/>
            <person name="Newbold C.J."/>
            <person name="Golyshin P.N."/>
            <person name="Simon M.A."/>
            <person name="Lopez G."/>
            <person name="Yakimov M.M."/>
            <person name="Ferrer M."/>
        </authorList>
    </citation>
    <scope>NUCLEOTIDE SEQUENCE</scope>
</reference>
<dbReference type="EMBL" id="AMCI01000948">
    <property type="protein sequence ID" value="EJX07184.1"/>
    <property type="molecule type" value="Genomic_DNA"/>
</dbReference>
<accession>J9GJ04</accession>
<name>J9GJ04_9ZZZZ</name>
<gene>
    <name evidence="1" type="ORF">EVA_04704</name>
</gene>
<sequence length="42" mass="4611">MSKILKRILSSFLVMAMIIATVPVKVMASSEEQKSSTTLLLN</sequence>
<evidence type="ECO:0000313" key="1">
    <source>
        <dbReference type="EMBL" id="EJX07184.1"/>
    </source>
</evidence>
<dbReference type="AlphaFoldDB" id="J9GJ04"/>
<organism evidence="1">
    <name type="scientific">gut metagenome</name>
    <dbReference type="NCBI Taxonomy" id="749906"/>
    <lineage>
        <taxon>unclassified sequences</taxon>
        <taxon>metagenomes</taxon>
        <taxon>organismal metagenomes</taxon>
    </lineage>
</organism>
<comment type="caution">
    <text evidence="1">The sequence shown here is derived from an EMBL/GenBank/DDBJ whole genome shotgun (WGS) entry which is preliminary data.</text>
</comment>